<protein>
    <submittedName>
        <fullName evidence="1">Uncharacterized protein</fullName>
    </submittedName>
</protein>
<reference evidence="1" key="2">
    <citation type="submission" date="2025-08" db="UniProtKB">
        <authorList>
            <consortium name="Ensembl"/>
        </authorList>
    </citation>
    <scope>IDENTIFICATION</scope>
</reference>
<name>A0A8C3GLH9_CAIMO</name>
<evidence type="ECO:0000313" key="2">
    <source>
        <dbReference type="Proteomes" id="UP000694556"/>
    </source>
</evidence>
<organism evidence="1 2">
    <name type="scientific">Cairina moschata</name>
    <name type="common">Muscovy duck</name>
    <dbReference type="NCBI Taxonomy" id="8855"/>
    <lineage>
        <taxon>Eukaryota</taxon>
        <taxon>Metazoa</taxon>
        <taxon>Chordata</taxon>
        <taxon>Craniata</taxon>
        <taxon>Vertebrata</taxon>
        <taxon>Euteleostomi</taxon>
        <taxon>Archelosauria</taxon>
        <taxon>Archosauria</taxon>
        <taxon>Dinosauria</taxon>
        <taxon>Saurischia</taxon>
        <taxon>Theropoda</taxon>
        <taxon>Coelurosauria</taxon>
        <taxon>Aves</taxon>
        <taxon>Neognathae</taxon>
        <taxon>Galloanserae</taxon>
        <taxon>Anseriformes</taxon>
        <taxon>Anatidae</taxon>
        <taxon>Anatinae</taxon>
        <taxon>Cairina</taxon>
    </lineage>
</organism>
<dbReference type="Ensembl" id="ENSCMMT00000020230.1">
    <property type="protein sequence ID" value="ENSCMMP00000018431.1"/>
    <property type="gene ID" value="ENSCMMG00000011672.1"/>
</dbReference>
<accession>A0A8C3GLH9</accession>
<sequence>MPACSCGPGVAQGRRYGVRSYLHLFYEDCTRASPDGAGAEPSSARPPRHLALRYPEGKTPPYPPNILFPTLSCLGAHPSPAPRGAPLGVPAPSPVPS</sequence>
<reference evidence="1" key="1">
    <citation type="submission" date="2018-09" db="EMBL/GenBank/DDBJ databases">
        <title>Common duck and Muscovy duck high density SNP chip.</title>
        <authorList>
            <person name="Vignal A."/>
            <person name="Thebault N."/>
            <person name="Warren W.C."/>
        </authorList>
    </citation>
    <scope>NUCLEOTIDE SEQUENCE [LARGE SCALE GENOMIC DNA]</scope>
</reference>
<proteinExistence type="predicted"/>
<evidence type="ECO:0000313" key="1">
    <source>
        <dbReference type="Ensembl" id="ENSCMMP00000018431.1"/>
    </source>
</evidence>
<dbReference type="AlphaFoldDB" id="A0A8C3GLH9"/>
<keyword evidence="2" id="KW-1185">Reference proteome</keyword>
<reference evidence="1" key="3">
    <citation type="submission" date="2025-09" db="UniProtKB">
        <authorList>
            <consortium name="Ensembl"/>
        </authorList>
    </citation>
    <scope>IDENTIFICATION</scope>
</reference>
<dbReference type="Proteomes" id="UP000694556">
    <property type="component" value="Chromosome 21"/>
</dbReference>